<gene>
    <name evidence="7" type="ORF">BMMGA3_04135</name>
</gene>
<dbReference type="KEGG" id="bmet:BMMGA3_04135"/>
<feature type="transmembrane region" description="Helical" evidence="6">
    <location>
        <begin position="34"/>
        <end position="52"/>
    </location>
</feature>
<dbReference type="eggNOG" id="COG1346">
    <property type="taxonomic scope" value="Bacteria"/>
</dbReference>
<evidence type="ECO:0000256" key="1">
    <source>
        <dbReference type="ARBA" id="ARBA00004651"/>
    </source>
</evidence>
<feature type="transmembrane region" description="Helical" evidence="6">
    <location>
        <begin position="95"/>
        <end position="117"/>
    </location>
</feature>
<dbReference type="GO" id="GO:0005886">
    <property type="term" value="C:plasma membrane"/>
    <property type="evidence" value="ECO:0007669"/>
    <property type="project" value="UniProtKB-SubCell"/>
</dbReference>
<dbReference type="InterPro" id="IPR007300">
    <property type="entry name" value="CidB/LrgB"/>
</dbReference>
<reference evidence="7 8" key="1">
    <citation type="journal article" date="2015" name="BMC Genomics">
        <title>Transcriptome analysis of thermophilic methylotrophic Bacillus methanolicus MGA3 using RNA-sequencing provides detailed insights into its previously uncharted transcriptional landscape.</title>
        <authorList>
            <person name="Irla M."/>
            <person name="Neshat A."/>
            <person name="Brautaset T."/>
            <person name="Ruckert C."/>
            <person name="Kalinowski J."/>
            <person name="Wendisch V.F."/>
        </authorList>
    </citation>
    <scope>NUCLEOTIDE SEQUENCE [LARGE SCALE GENOMIC DNA]</scope>
    <source>
        <strain evidence="8">MGA3 / ATCC 53907</strain>
    </source>
</reference>
<feature type="transmembrane region" description="Helical" evidence="6">
    <location>
        <begin position="152"/>
        <end position="170"/>
    </location>
</feature>
<sequence length="230" mass="25047">MIISNVGSTFFSTFFTWLGYALSLKLFKKFNLFWLNPLYSTTIMLFLLMAIMKVDYEIYLNGTGFFSLLQGTAVVSMAVPLYSQWTLLKKYLRKIFASIMLGSMLGVLFVSLFAKVFGLKTEVVASLIPKSVTLPVALSVSKSLGGIPSLTVLFVLASALFSLIFGPGFLEKLNIKSKFAKGLTMGTCAQALGVHKSFEWGEEAGAIGSIGMTISAVFISLIIPILSILI</sequence>
<keyword evidence="7" id="KW-0378">Hydrolase</keyword>
<dbReference type="EMBL" id="CP007739">
    <property type="protein sequence ID" value="AIE59267.1"/>
    <property type="molecule type" value="Genomic_DNA"/>
</dbReference>
<keyword evidence="4 6" id="KW-1133">Transmembrane helix</keyword>
<feature type="transmembrane region" description="Helical" evidence="6">
    <location>
        <begin position="206"/>
        <end position="229"/>
    </location>
</feature>
<feature type="transmembrane region" description="Helical" evidence="6">
    <location>
        <begin position="6"/>
        <end position="27"/>
    </location>
</feature>
<evidence type="ECO:0000313" key="8">
    <source>
        <dbReference type="Proteomes" id="UP000027602"/>
    </source>
</evidence>
<dbReference type="GO" id="GO:0016787">
    <property type="term" value="F:hydrolase activity"/>
    <property type="evidence" value="ECO:0007669"/>
    <property type="project" value="UniProtKB-KW"/>
</dbReference>
<evidence type="ECO:0000256" key="6">
    <source>
        <dbReference type="SAM" id="Phobius"/>
    </source>
</evidence>
<evidence type="ECO:0000256" key="2">
    <source>
        <dbReference type="ARBA" id="ARBA00022475"/>
    </source>
</evidence>
<keyword evidence="8" id="KW-1185">Reference proteome</keyword>
<dbReference type="PANTHER" id="PTHR30249:SF17">
    <property type="entry name" value="HOLIN-LIKE PROTEIN CIDB"/>
    <property type="match status" value="1"/>
</dbReference>
<protein>
    <submittedName>
        <fullName evidence="7">Putative murein hydrolase export regulator</fullName>
    </submittedName>
</protein>
<dbReference type="Pfam" id="PF04172">
    <property type="entry name" value="LrgB"/>
    <property type="match status" value="1"/>
</dbReference>
<keyword evidence="2" id="KW-1003">Cell membrane</keyword>
<evidence type="ECO:0000313" key="7">
    <source>
        <dbReference type="EMBL" id="AIE59267.1"/>
    </source>
</evidence>
<evidence type="ECO:0000256" key="5">
    <source>
        <dbReference type="ARBA" id="ARBA00023136"/>
    </source>
</evidence>
<comment type="subcellular location">
    <subcellularLocation>
        <location evidence="1">Cell membrane</location>
        <topology evidence="1">Multi-pass membrane protein</topology>
    </subcellularLocation>
</comment>
<dbReference type="RefSeq" id="WP_004433428.1">
    <property type="nucleotide sequence ID" value="NZ_ADWW01000002.1"/>
</dbReference>
<dbReference type="HOGENOM" id="CLU_082099_2_0_9"/>
<dbReference type="PANTHER" id="PTHR30249">
    <property type="entry name" value="PUTATIVE SEROTONIN TRANSPORTER"/>
    <property type="match status" value="1"/>
</dbReference>
<accession>I3E7G9</accession>
<name>I3E7G9_BACMM</name>
<evidence type="ECO:0000256" key="3">
    <source>
        <dbReference type="ARBA" id="ARBA00022692"/>
    </source>
</evidence>
<dbReference type="STRING" id="796606.BMMGA3_04135"/>
<keyword evidence="3 6" id="KW-0812">Transmembrane</keyword>
<organism evidence="7 8">
    <name type="scientific">Bacillus methanolicus (strain MGA3 / ATCC 53907)</name>
    <dbReference type="NCBI Taxonomy" id="796606"/>
    <lineage>
        <taxon>Bacteria</taxon>
        <taxon>Bacillati</taxon>
        <taxon>Bacillota</taxon>
        <taxon>Bacilli</taxon>
        <taxon>Bacillales</taxon>
        <taxon>Bacillaceae</taxon>
        <taxon>Bacillus</taxon>
    </lineage>
</organism>
<dbReference type="Proteomes" id="UP000027602">
    <property type="component" value="Chromosome"/>
</dbReference>
<proteinExistence type="predicted"/>
<dbReference type="AlphaFoldDB" id="I3E7G9"/>
<evidence type="ECO:0000256" key="4">
    <source>
        <dbReference type="ARBA" id="ARBA00022989"/>
    </source>
</evidence>
<feature type="transmembrane region" description="Helical" evidence="6">
    <location>
        <begin position="58"/>
        <end position="83"/>
    </location>
</feature>
<keyword evidence="5 6" id="KW-0472">Membrane</keyword>
<dbReference type="OrthoDB" id="9811701at2"/>